<evidence type="ECO:0000313" key="8">
    <source>
        <dbReference type="Proteomes" id="UP001238096"/>
    </source>
</evidence>
<accession>A0ABY9LI48</accession>
<dbReference type="PANTHER" id="PTHR43394:SF1">
    <property type="entry name" value="ATP-BINDING CASSETTE SUB-FAMILY B MEMBER 10, MITOCHONDRIAL"/>
    <property type="match status" value="1"/>
</dbReference>
<dbReference type="Pfam" id="PF00005">
    <property type="entry name" value="ABC_tran"/>
    <property type="match status" value="1"/>
</dbReference>
<dbReference type="PANTHER" id="PTHR43394">
    <property type="entry name" value="ATP-DEPENDENT PERMEASE MDL1, MITOCHONDRIAL"/>
    <property type="match status" value="1"/>
</dbReference>
<feature type="domain" description="ABC transmembrane type-1" evidence="6">
    <location>
        <begin position="13"/>
        <end position="293"/>
    </location>
</feature>
<dbReference type="Gene3D" id="3.40.50.300">
    <property type="entry name" value="P-loop containing nucleotide triphosphate hydrolases"/>
    <property type="match status" value="1"/>
</dbReference>
<dbReference type="InterPro" id="IPR003439">
    <property type="entry name" value="ABC_transporter-like_ATP-bd"/>
</dbReference>
<keyword evidence="3 5" id="KW-1133">Transmembrane helix</keyword>
<dbReference type="PROSITE" id="PS50929">
    <property type="entry name" value="ABC_TM1F"/>
    <property type="match status" value="1"/>
</dbReference>
<feature type="transmembrane region" description="Helical" evidence="5">
    <location>
        <begin position="47"/>
        <end position="68"/>
    </location>
</feature>
<evidence type="ECO:0000256" key="3">
    <source>
        <dbReference type="ARBA" id="ARBA00022989"/>
    </source>
</evidence>
<keyword evidence="4 5" id="KW-0472">Membrane</keyword>
<sequence>MKAINKKYRYLFALVILSSSISAICIGIFSIQLGSVFDLIRQSDQEYFGKIYLCIFILLNWLVFSTIFEYTKTNYGKEIILAIKKRVIQSYFSKKISNKNMRRQDEYLNHLVQNISIYWENNIIPKCDLISNSVSVGVSLVIIFGINWKMALTFIIVSVISILVSQLPGKFLTNKTNEMTSESQNYLRVTTTLLKSYEQSKLLQIENFIKDKFQKANHNFENTRKLYYFSKESSQIFSQFISFSSQMLCMVIGIYFIRIGQLSLGDLIASIQLLNGVFSPLQSLLHQKNQINATKEIYHKFSEILDIDSNEIVNEKSVVIETLSFQDITMSLNSKVLFDNFSYTFSQNNRYAIIGDSGCGKTTLGKMILGYFEKVIIREKL</sequence>
<evidence type="ECO:0000256" key="2">
    <source>
        <dbReference type="ARBA" id="ARBA00022692"/>
    </source>
</evidence>
<feature type="transmembrane region" description="Helical" evidence="5">
    <location>
        <begin position="12"/>
        <end position="35"/>
    </location>
</feature>
<gene>
    <name evidence="7" type="ORF">N1496_02735</name>
</gene>
<evidence type="ECO:0000256" key="4">
    <source>
        <dbReference type="ARBA" id="ARBA00023136"/>
    </source>
</evidence>
<dbReference type="InterPro" id="IPR039421">
    <property type="entry name" value="Type_1_exporter"/>
</dbReference>
<reference evidence="8" key="1">
    <citation type="submission" date="2022-10" db="EMBL/GenBank/DDBJ databases">
        <title>Streptococcus didelphis as causative of fatal infections in opossums (Didelphis albiventris).</title>
        <authorList>
            <person name="Breyer G.M."/>
            <person name="Da Silva M.E.R.J."/>
            <person name="Siqueira F.M."/>
        </authorList>
    </citation>
    <scope>NUCLEOTIDE SEQUENCE [LARGE SCALE GENOMIC DNA]</scope>
    <source>
        <strain evidence="8">LBVP101/21</strain>
    </source>
</reference>
<keyword evidence="2 5" id="KW-0812">Transmembrane</keyword>
<dbReference type="Pfam" id="PF00664">
    <property type="entry name" value="ABC_membrane"/>
    <property type="match status" value="1"/>
</dbReference>
<evidence type="ECO:0000259" key="6">
    <source>
        <dbReference type="PROSITE" id="PS50929"/>
    </source>
</evidence>
<dbReference type="Proteomes" id="UP001238096">
    <property type="component" value="Chromosome"/>
</dbReference>
<evidence type="ECO:0000256" key="1">
    <source>
        <dbReference type="ARBA" id="ARBA00004651"/>
    </source>
</evidence>
<feature type="transmembrane region" description="Helical" evidence="5">
    <location>
        <begin position="236"/>
        <end position="257"/>
    </location>
</feature>
<comment type="subcellular location">
    <subcellularLocation>
        <location evidence="1">Cell membrane</location>
        <topology evidence="1">Multi-pass membrane protein</topology>
    </subcellularLocation>
</comment>
<dbReference type="EMBL" id="CP110509">
    <property type="protein sequence ID" value="WMB28504.1"/>
    <property type="molecule type" value="Genomic_DNA"/>
</dbReference>
<evidence type="ECO:0000256" key="5">
    <source>
        <dbReference type="SAM" id="Phobius"/>
    </source>
</evidence>
<name>A0ABY9LI48_9STRE</name>
<dbReference type="InterPro" id="IPR027417">
    <property type="entry name" value="P-loop_NTPase"/>
</dbReference>
<dbReference type="InterPro" id="IPR036640">
    <property type="entry name" value="ABC1_TM_sf"/>
</dbReference>
<dbReference type="SUPFAM" id="SSF52540">
    <property type="entry name" value="P-loop containing nucleoside triphosphate hydrolases"/>
    <property type="match status" value="1"/>
</dbReference>
<organism evidence="7 8">
    <name type="scientific">Streptococcus didelphis</name>
    <dbReference type="NCBI Taxonomy" id="102886"/>
    <lineage>
        <taxon>Bacteria</taxon>
        <taxon>Bacillati</taxon>
        <taxon>Bacillota</taxon>
        <taxon>Bacilli</taxon>
        <taxon>Lactobacillales</taxon>
        <taxon>Streptococcaceae</taxon>
        <taxon>Streptococcus</taxon>
    </lineage>
</organism>
<keyword evidence="8" id="KW-1185">Reference proteome</keyword>
<feature type="transmembrane region" description="Helical" evidence="5">
    <location>
        <begin position="140"/>
        <end position="164"/>
    </location>
</feature>
<evidence type="ECO:0000313" key="7">
    <source>
        <dbReference type="EMBL" id="WMB28504.1"/>
    </source>
</evidence>
<protein>
    <submittedName>
        <fullName evidence="7">ABC transporter transmembrane domain-containing protein</fullName>
    </submittedName>
</protein>
<dbReference type="SUPFAM" id="SSF90123">
    <property type="entry name" value="ABC transporter transmembrane region"/>
    <property type="match status" value="1"/>
</dbReference>
<dbReference type="RefSeq" id="WP_306675917.1">
    <property type="nucleotide sequence ID" value="NZ_CP110509.1"/>
</dbReference>
<proteinExistence type="predicted"/>
<dbReference type="InterPro" id="IPR011527">
    <property type="entry name" value="ABC1_TM_dom"/>
</dbReference>
<dbReference type="Gene3D" id="1.20.1560.10">
    <property type="entry name" value="ABC transporter type 1, transmembrane domain"/>
    <property type="match status" value="1"/>
</dbReference>